<name>A0A0F9MX90_9ZZZZ</name>
<organism evidence="1">
    <name type="scientific">marine sediment metagenome</name>
    <dbReference type="NCBI Taxonomy" id="412755"/>
    <lineage>
        <taxon>unclassified sequences</taxon>
        <taxon>metagenomes</taxon>
        <taxon>ecological metagenomes</taxon>
    </lineage>
</organism>
<sequence>MPDYPNILDMAADQKMLWAACYEAILSIVGPTGVIIPLGDTNHEAANRTTVTGIGDEQPVFTYSEAVTAFDTPPYFL</sequence>
<comment type="caution">
    <text evidence="1">The sequence shown here is derived from an EMBL/GenBank/DDBJ whole genome shotgun (WGS) entry which is preliminary data.</text>
</comment>
<accession>A0A0F9MX90</accession>
<proteinExistence type="predicted"/>
<feature type="non-terminal residue" evidence="1">
    <location>
        <position position="77"/>
    </location>
</feature>
<gene>
    <name evidence="1" type="ORF">LCGC14_1331530</name>
</gene>
<dbReference type="EMBL" id="LAZR01008049">
    <property type="protein sequence ID" value="KKM81260.1"/>
    <property type="molecule type" value="Genomic_DNA"/>
</dbReference>
<reference evidence="1" key="1">
    <citation type="journal article" date="2015" name="Nature">
        <title>Complex archaea that bridge the gap between prokaryotes and eukaryotes.</title>
        <authorList>
            <person name="Spang A."/>
            <person name="Saw J.H."/>
            <person name="Jorgensen S.L."/>
            <person name="Zaremba-Niedzwiedzka K."/>
            <person name="Martijn J."/>
            <person name="Lind A.E."/>
            <person name="van Eijk R."/>
            <person name="Schleper C."/>
            <person name="Guy L."/>
            <person name="Ettema T.J."/>
        </authorList>
    </citation>
    <scope>NUCLEOTIDE SEQUENCE</scope>
</reference>
<dbReference type="AlphaFoldDB" id="A0A0F9MX90"/>
<protein>
    <submittedName>
        <fullName evidence="1">Uncharacterized protein</fullName>
    </submittedName>
</protein>
<evidence type="ECO:0000313" key="1">
    <source>
        <dbReference type="EMBL" id="KKM81260.1"/>
    </source>
</evidence>